<evidence type="ECO:0000256" key="7">
    <source>
        <dbReference type="ARBA" id="ARBA00022833"/>
    </source>
</evidence>
<accession>A0ABD1HH72</accession>
<evidence type="ECO:0000256" key="2">
    <source>
        <dbReference type="ARBA" id="ARBA00012483"/>
    </source>
</evidence>
<dbReference type="PANTHER" id="PTHR22937:SF163">
    <property type="entry name" value="RING-TYPE E3 UBIQUITIN TRANSFERASE"/>
    <property type="match status" value="1"/>
</dbReference>
<keyword evidence="6" id="KW-0833">Ubl conjugation pathway</keyword>
<dbReference type="Pfam" id="PF13639">
    <property type="entry name" value="zf-RING_2"/>
    <property type="match status" value="1"/>
</dbReference>
<dbReference type="Proteomes" id="UP001567538">
    <property type="component" value="Unassembled WGS sequence"/>
</dbReference>
<keyword evidence="7" id="KW-0862">Zinc</keyword>
<evidence type="ECO:0000256" key="6">
    <source>
        <dbReference type="ARBA" id="ARBA00022786"/>
    </source>
</evidence>
<protein>
    <recommendedName>
        <fullName evidence="2">RING-type E3 ubiquitin transferase</fullName>
        <ecNumber evidence="2">2.3.2.27</ecNumber>
    </recommendedName>
</protein>
<comment type="caution">
    <text evidence="10">The sequence shown here is derived from an EMBL/GenBank/DDBJ whole genome shotgun (WGS) entry which is preliminary data.</text>
</comment>
<evidence type="ECO:0000313" key="11">
    <source>
        <dbReference type="Proteomes" id="UP001567538"/>
    </source>
</evidence>
<evidence type="ECO:0000256" key="1">
    <source>
        <dbReference type="ARBA" id="ARBA00000900"/>
    </source>
</evidence>
<dbReference type="InterPro" id="IPR013083">
    <property type="entry name" value="Znf_RING/FYVE/PHD"/>
</dbReference>
<dbReference type="SUPFAM" id="SSF57850">
    <property type="entry name" value="RING/U-box"/>
    <property type="match status" value="1"/>
</dbReference>
<proteinExistence type="predicted"/>
<keyword evidence="11" id="KW-1185">Reference proteome</keyword>
<keyword evidence="10" id="KW-0560">Oxidoreductase</keyword>
<dbReference type="GO" id="GO:0008270">
    <property type="term" value="F:zinc ion binding"/>
    <property type="evidence" value="ECO:0007669"/>
    <property type="project" value="UniProtKB-KW"/>
</dbReference>
<dbReference type="InterPro" id="IPR001841">
    <property type="entry name" value="Znf_RING"/>
</dbReference>
<dbReference type="GO" id="GO:0016491">
    <property type="term" value="F:oxidoreductase activity"/>
    <property type="evidence" value="ECO:0007669"/>
    <property type="project" value="UniProtKB-KW"/>
</dbReference>
<dbReference type="SMART" id="SM00184">
    <property type="entry name" value="RING"/>
    <property type="match status" value="1"/>
</dbReference>
<dbReference type="EMBL" id="JBEAFC010000005">
    <property type="protein sequence ID" value="KAL1555801.1"/>
    <property type="molecule type" value="Genomic_DNA"/>
</dbReference>
<dbReference type="Gene3D" id="3.30.40.10">
    <property type="entry name" value="Zinc/RING finger domain, C3HC4 (zinc finger)"/>
    <property type="match status" value="1"/>
</dbReference>
<dbReference type="InterPro" id="IPR045191">
    <property type="entry name" value="MBR1/2-like"/>
</dbReference>
<gene>
    <name evidence="10" type="ORF">AAHA92_11500</name>
</gene>
<keyword evidence="4" id="KW-0479">Metal-binding</keyword>
<evidence type="ECO:0000313" key="10">
    <source>
        <dbReference type="EMBL" id="KAL1555801.1"/>
    </source>
</evidence>
<evidence type="ECO:0000256" key="5">
    <source>
        <dbReference type="ARBA" id="ARBA00022771"/>
    </source>
</evidence>
<dbReference type="EC" id="2.3.2.27" evidence="2"/>
<keyword evidence="3" id="KW-0808">Transferase</keyword>
<dbReference type="PANTHER" id="PTHR22937">
    <property type="entry name" value="E3 UBIQUITIN-PROTEIN LIGASE RNF165"/>
    <property type="match status" value="1"/>
</dbReference>
<keyword evidence="5 8" id="KW-0863">Zinc-finger</keyword>
<sequence>MEPTQTRALQSEAILWWPWSMEEYVTTATRFNEVAEHEGISVEVVPFGATPPEGYSSFLPDCYGLLIRVWAVNAAASDDLEDSTEDSTEDDDVLSGFKTRRCDDDADQHDEEEEEVCCICLDDLYRGSVTSLDCRHEFHSGCIRRWLVRGENFCPLCKAPAIKQPLHSMLDSLSIN</sequence>
<organism evidence="10 11">
    <name type="scientific">Salvia divinorum</name>
    <name type="common">Maria pastora</name>
    <name type="synonym">Diviner's sage</name>
    <dbReference type="NCBI Taxonomy" id="28513"/>
    <lineage>
        <taxon>Eukaryota</taxon>
        <taxon>Viridiplantae</taxon>
        <taxon>Streptophyta</taxon>
        <taxon>Embryophyta</taxon>
        <taxon>Tracheophyta</taxon>
        <taxon>Spermatophyta</taxon>
        <taxon>Magnoliopsida</taxon>
        <taxon>eudicotyledons</taxon>
        <taxon>Gunneridae</taxon>
        <taxon>Pentapetalae</taxon>
        <taxon>asterids</taxon>
        <taxon>lamiids</taxon>
        <taxon>Lamiales</taxon>
        <taxon>Lamiaceae</taxon>
        <taxon>Nepetoideae</taxon>
        <taxon>Mentheae</taxon>
        <taxon>Salviinae</taxon>
        <taxon>Salvia</taxon>
        <taxon>Salvia subgen. Calosphace</taxon>
    </lineage>
</organism>
<name>A0ABD1HH72_SALDI</name>
<evidence type="ECO:0000256" key="3">
    <source>
        <dbReference type="ARBA" id="ARBA00022679"/>
    </source>
</evidence>
<dbReference type="GO" id="GO:0061630">
    <property type="term" value="F:ubiquitin protein ligase activity"/>
    <property type="evidence" value="ECO:0007669"/>
    <property type="project" value="UniProtKB-EC"/>
</dbReference>
<evidence type="ECO:0000256" key="8">
    <source>
        <dbReference type="PROSITE-ProRule" id="PRU00175"/>
    </source>
</evidence>
<evidence type="ECO:0000259" key="9">
    <source>
        <dbReference type="PROSITE" id="PS50089"/>
    </source>
</evidence>
<dbReference type="AlphaFoldDB" id="A0ABD1HH72"/>
<dbReference type="PROSITE" id="PS50089">
    <property type="entry name" value="ZF_RING_2"/>
    <property type="match status" value="1"/>
</dbReference>
<comment type="catalytic activity">
    <reaction evidence="1">
        <text>S-ubiquitinyl-[E2 ubiquitin-conjugating enzyme]-L-cysteine + [acceptor protein]-L-lysine = [E2 ubiquitin-conjugating enzyme]-L-cysteine + N(6)-ubiquitinyl-[acceptor protein]-L-lysine.</text>
        <dbReference type="EC" id="2.3.2.27"/>
    </reaction>
</comment>
<feature type="domain" description="RING-type" evidence="9">
    <location>
        <begin position="117"/>
        <end position="158"/>
    </location>
</feature>
<reference evidence="10 11" key="1">
    <citation type="submission" date="2024-06" db="EMBL/GenBank/DDBJ databases">
        <title>A chromosome level genome sequence of Diviner's sage (Salvia divinorum).</title>
        <authorList>
            <person name="Ford S.A."/>
            <person name="Ro D.-K."/>
            <person name="Ness R.W."/>
            <person name="Phillips M.A."/>
        </authorList>
    </citation>
    <scope>NUCLEOTIDE SEQUENCE [LARGE SCALE GENOMIC DNA]</scope>
    <source>
        <strain evidence="10">SAF-2024a</strain>
        <tissue evidence="10">Leaf</tissue>
    </source>
</reference>
<evidence type="ECO:0000256" key="4">
    <source>
        <dbReference type="ARBA" id="ARBA00022723"/>
    </source>
</evidence>